<name>A0A6B3SK31_9BURK</name>
<dbReference type="SUPFAM" id="SSF53850">
    <property type="entry name" value="Periplasmic binding protein-like II"/>
    <property type="match status" value="1"/>
</dbReference>
<dbReference type="Proteomes" id="UP000482155">
    <property type="component" value="Unassembled WGS sequence"/>
</dbReference>
<keyword evidence="4" id="KW-1185">Reference proteome</keyword>
<evidence type="ECO:0000256" key="1">
    <source>
        <dbReference type="SAM" id="SignalP"/>
    </source>
</evidence>
<dbReference type="InterPro" id="IPR024370">
    <property type="entry name" value="PBP_domain"/>
</dbReference>
<dbReference type="InterPro" id="IPR052738">
    <property type="entry name" value="ABC-Tungstate_binding"/>
</dbReference>
<dbReference type="PANTHER" id="PTHR37945:SF1">
    <property type="entry name" value="EXTRACELLULAR TUNGSTATE BINDING PROTEIN"/>
    <property type="match status" value="1"/>
</dbReference>
<protein>
    <submittedName>
        <fullName evidence="3">Solute-binding protein</fullName>
    </submittedName>
</protein>
<evidence type="ECO:0000313" key="3">
    <source>
        <dbReference type="EMBL" id="NEX61214.1"/>
    </source>
</evidence>
<dbReference type="EMBL" id="JAAIVB010000034">
    <property type="protein sequence ID" value="NEX61214.1"/>
    <property type="molecule type" value="Genomic_DNA"/>
</dbReference>
<feature type="chain" id="PRO_5025346159" evidence="1">
    <location>
        <begin position="26"/>
        <end position="273"/>
    </location>
</feature>
<dbReference type="Pfam" id="PF12849">
    <property type="entry name" value="PBP_like_2"/>
    <property type="match status" value="1"/>
</dbReference>
<sequence length="273" mass="29236">MRRRNVLRACLILLAASQLPSPAQAEQIIRMSTTYTTADSGLLAYLLPMFEKRTGAEVKVVITGTGKALELAKHGEVDVSLTHARPAEDKLVAEGYGVKRHDVMYNDFILVGPANDPAGIKGGKDVIAAMKKIIAGKARFVSRGDNSGTDLIEKAYWKQIGDRPQAPAYISAGAGMGEALTMAADKEAYALTDRATFAAYKAKTGLVVAVEGDPKMFNPYGIIAVNPAKYPGVNYKGATQLIDWITSDEGQRAIAAFRVAGQQVFFPSAKVGR</sequence>
<dbReference type="RefSeq" id="WP_163962230.1">
    <property type="nucleotide sequence ID" value="NZ_JAAIVB010000034.1"/>
</dbReference>
<feature type="signal peptide" evidence="1">
    <location>
        <begin position="1"/>
        <end position="25"/>
    </location>
</feature>
<accession>A0A6B3SK31</accession>
<gene>
    <name evidence="3" type="ORF">G3574_08995</name>
</gene>
<dbReference type="PANTHER" id="PTHR37945">
    <property type="entry name" value="EXTRACELLULAR TUNGSTATE BINDING PROTEIN"/>
    <property type="match status" value="1"/>
</dbReference>
<evidence type="ECO:0000313" key="4">
    <source>
        <dbReference type="Proteomes" id="UP000482155"/>
    </source>
</evidence>
<reference evidence="3 4" key="1">
    <citation type="submission" date="2020-02" db="EMBL/GenBank/DDBJ databases">
        <authorList>
            <person name="Kim M.K."/>
        </authorList>
    </citation>
    <scope>NUCLEOTIDE SEQUENCE [LARGE SCALE GENOMIC DNA]</scope>
    <source>
        <strain evidence="3 4">17J57-3</strain>
    </source>
</reference>
<dbReference type="Gene3D" id="3.40.190.10">
    <property type="entry name" value="Periplasmic binding protein-like II"/>
    <property type="match status" value="2"/>
</dbReference>
<organism evidence="3 4">
    <name type="scientific">Noviherbaspirillum galbum</name>
    <dbReference type="NCBI Taxonomy" id="2709383"/>
    <lineage>
        <taxon>Bacteria</taxon>
        <taxon>Pseudomonadati</taxon>
        <taxon>Pseudomonadota</taxon>
        <taxon>Betaproteobacteria</taxon>
        <taxon>Burkholderiales</taxon>
        <taxon>Oxalobacteraceae</taxon>
        <taxon>Noviherbaspirillum</taxon>
    </lineage>
</organism>
<evidence type="ECO:0000259" key="2">
    <source>
        <dbReference type="Pfam" id="PF12849"/>
    </source>
</evidence>
<dbReference type="AlphaFoldDB" id="A0A6B3SK31"/>
<comment type="caution">
    <text evidence="3">The sequence shown here is derived from an EMBL/GenBank/DDBJ whole genome shotgun (WGS) entry which is preliminary data.</text>
</comment>
<keyword evidence="1" id="KW-0732">Signal</keyword>
<proteinExistence type="predicted"/>
<feature type="domain" description="PBP" evidence="2">
    <location>
        <begin position="25"/>
        <end position="249"/>
    </location>
</feature>